<dbReference type="EMBL" id="CEKZ01000003">
    <property type="protein sequence ID" value="CEQ03623.1"/>
    <property type="molecule type" value="Genomic_DNA"/>
</dbReference>
<dbReference type="AlphaFoldDB" id="A0A0A8VND3"/>
<evidence type="ECO:0000256" key="3">
    <source>
        <dbReference type="ARBA" id="ARBA00022969"/>
    </source>
</evidence>
<dbReference type="Pfam" id="PF08141">
    <property type="entry name" value="SspH"/>
    <property type="match status" value="1"/>
</dbReference>
<sequence>MQLRRAMEICNNKNIENVELVYNDNPVKLISVDNNIGTAYIESINDNSKFEVDLETLHEKTQ</sequence>
<reference evidence="5" key="1">
    <citation type="submission" date="2015-01" db="EMBL/GenBank/DDBJ databases">
        <authorList>
            <person name="Aslett M.A."/>
            <person name="De Silva N."/>
        </authorList>
    </citation>
    <scope>NUCLEOTIDE SEQUENCE [LARGE SCALE GENOMIC DNA]</scope>
    <source>
        <strain evidence="5">R28058</strain>
    </source>
</reference>
<organism evidence="4 5">
    <name type="scientific">Paraclostridium sordellii</name>
    <name type="common">Clostridium sordellii</name>
    <dbReference type="NCBI Taxonomy" id="1505"/>
    <lineage>
        <taxon>Bacteria</taxon>
        <taxon>Bacillati</taxon>
        <taxon>Bacillota</taxon>
        <taxon>Clostridia</taxon>
        <taxon>Peptostreptococcales</taxon>
        <taxon>Peptostreptococcaceae</taxon>
        <taxon>Paraclostridium</taxon>
    </lineage>
</organism>
<dbReference type="GO" id="GO:0030435">
    <property type="term" value="P:sporulation resulting in formation of a cellular spore"/>
    <property type="evidence" value="ECO:0007669"/>
    <property type="project" value="UniProtKB-KW"/>
</dbReference>
<comment type="subcellular location">
    <subcellularLocation>
        <location evidence="1">Spore core</location>
    </subcellularLocation>
</comment>
<evidence type="ECO:0000313" key="4">
    <source>
        <dbReference type="EMBL" id="CEQ03623.1"/>
    </source>
</evidence>
<dbReference type="GO" id="GO:0030436">
    <property type="term" value="P:asexual sporulation"/>
    <property type="evidence" value="ECO:0007669"/>
    <property type="project" value="InterPro"/>
</dbReference>
<dbReference type="OrthoDB" id="1756776at2"/>
<proteinExistence type="inferred from homology"/>
<evidence type="ECO:0000256" key="1">
    <source>
        <dbReference type="ARBA" id="ARBA00004288"/>
    </source>
</evidence>
<protein>
    <submittedName>
        <fullName evidence="4">Small acid-soluble spore protein</fullName>
    </submittedName>
</protein>
<evidence type="ECO:0000313" key="5">
    <source>
        <dbReference type="Proteomes" id="UP000049127"/>
    </source>
</evidence>
<name>A0A0A8VND3_PARSO</name>
<keyword evidence="3" id="KW-0749">Sporulation</keyword>
<accession>A0A0A8VND3</accession>
<dbReference type="InterPro" id="IPR012610">
    <property type="entry name" value="SASP_SspH"/>
</dbReference>
<dbReference type="Proteomes" id="UP000049127">
    <property type="component" value="Unassembled WGS sequence"/>
</dbReference>
<comment type="similarity">
    <text evidence="2">Belongs to the SspH family.</text>
</comment>
<dbReference type="GO" id="GO:0042601">
    <property type="term" value="C:endospore-forming forespore"/>
    <property type="evidence" value="ECO:0007669"/>
    <property type="project" value="InterPro"/>
</dbReference>
<dbReference type="RefSeq" id="WP_055333535.1">
    <property type="nucleotide sequence ID" value="NZ_CDLJ01000002.1"/>
</dbReference>
<evidence type="ECO:0000256" key="2">
    <source>
        <dbReference type="ARBA" id="ARBA00006573"/>
    </source>
</evidence>
<gene>
    <name evidence="4" type="ORF">R28058_13561</name>
</gene>